<keyword evidence="2" id="KW-1185">Reference proteome</keyword>
<protein>
    <submittedName>
        <fullName evidence="1">Uncharacterized protein</fullName>
    </submittedName>
</protein>
<evidence type="ECO:0000313" key="1">
    <source>
        <dbReference type="EMBL" id="GAY69177.1"/>
    </source>
</evidence>
<reference evidence="1 2" key="1">
    <citation type="journal article" date="2017" name="Front. Genet.">
        <title>Draft sequencing of the heterozygous diploid genome of Satsuma (Citrus unshiu Marc.) using a hybrid assembly approach.</title>
        <authorList>
            <person name="Shimizu T."/>
            <person name="Tanizawa Y."/>
            <person name="Mochizuki T."/>
            <person name="Nagasaki H."/>
            <person name="Yoshioka T."/>
            <person name="Toyoda A."/>
            <person name="Fujiyama A."/>
            <person name="Kaminuma E."/>
            <person name="Nakamura Y."/>
        </authorList>
    </citation>
    <scope>NUCLEOTIDE SEQUENCE [LARGE SCALE GENOMIC DNA]</scope>
    <source>
        <strain evidence="2">cv. Miyagawa wase</strain>
    </source>
</reference>
<dbReference type="Proteomes" id="UP000236630">
    <property type="component" value="Unassembled WGS sequence"/>
</dbReference>
<name>A0A2H5QX76_CITUN</name>
<accession>A0A2H5QX76</accession>
<dbReference type="AlphaFoldDB" id="A0A2H5QX76"/>
<sequence length="153" mass="17738">MNKMMDLLVRNQSTMRHLSVKDMILKRPWLIMSLILMSLEMGTRMNLRAAVSEAEVALLGQNKTKRGKEVEGLWLNTTALVFQLVKKPLSWLRILVFWLVHQFQSSTTIGVEFQMIRRSVYGSLLRCTSWFILEVGSKYYKPSELHFGTLSTL</sequence>
<comment type="caution">
    <text evidence="1">The sequence shown here is derived from an EMBL/GenBank/DDBJ whole genome shotgun (WGS) entry which is preliminary data.</text>
</comment>
<evidence type="ECO:0000313" key="2">
    <source>
        <dbReference type="Proteomes" id="UP000236630"/>
    </source>
</evidence>
<organism evidence="1 2">
    <name type="scientific">Citrus unshiu</name>
    <name type="common">Satsuma mandarin</name>
    <name type="synonym">Citrus nobilis var. unshiu</name>
    <dbReference type="NCBI Taxonomy" id="55188"/>
    <lineage>
        <taxon>Eukaryota</taxon>
        <taxon>Viridiplantae</taxon>
        <taxon>Streptophyta</taxon>
        <taxon>Embryophyta</taxon>
        <taxon>Tracheophyta</taxon>
        <taxon>Spermatophyta</taxon>
        <taxon>Magnoliopsida</taxon>
        <taxon>eudicotyledons</taxon>
        <taxon>Gunneridae</taxon>
        <taxon>Pentapetalae</taxon>
        <taxon>rosids</taxon>
        <taxon>malvids</taxon>
        <taxon>Sapindales</taxon>
        <taxon>Rutaceae</taxon>
        <taxon>Aurantioideae</taxon>
        <taxon>Citrus</taxon>
    </lineage>
</organism>
<dbReference type="EMBL" id="BDQV01001123">
    <property type="protein sequence ID" value="GAY69177.1"/>
    <property type="molecule type" value="Genomic_DNA"/>
</dbReference>
<proteinExistence type="predicted"/>
<gene>
    <name evidence="1" type="ORF">CUMW_270000</name>
</gene>